<dbReference type="SUPFAM" id="SSF55729">
    <property type="entry name" value="Acyl-CoA N-acyltransferases (Nat)"/>
    <property type="match status" value="1"/>
</dbReference>
<reference evidence="1 2" key="1">
    <citation type="submission" date="2019-07" db="EMBL/GenBank/DDBJ databases">
        <title>Rhodococcus cavernicolus sp. nov., isolated from a cave.</title>
        <authorList>
            <person name="Lee S.D."/>
        </authorList>
    </citation>
    <scope>NUCLEOTIDE SEQUENCE [LARGE SCALE GENOMIC DNA]</scope>
    <source>
        <strain evidence="1 2">C1-24</strain>
    </source>
</reference>
<dbReference type="EMBL" id="VLNY01000002">
    <property type="protein sequence ID" value="KAA0023861.1"/>
    <property type="molecule type" value="Genomic_DNA"/>
</dbReference>
<keyword evidence="1" id="KW-0808">Transferase</keyword>
<dbReference type="Proteomes" id="UP000322244">
    <property type="component" value="Unassembled WGS sequence"/>
</dbReference>
<dbReference type="OrthoDB" id="3747845at2"/>
<dbReference type="Gene3D" id="3.40.630.30">
    <property type="match status" value="1"/>
</dbReference>
<comment type="caution">
    <text evidence="1">The sequence shown here is derived from an EMBL/GenBank/DDBJ whole genome shotgun (WGS) entry which is preliminary data.</text>
</comment>
<protein>
    <submittedName>
        <fullName evidence="1">GNAT family N-acetyltransferase</fullName>
    </submittedName>
</protein>
<proteinExistence type="predicted"/>
<sequence>MSESSLRLRARTIALGSSANIALRASLLVNAVARPVRHHEPIGPVQFGESKVLIRTPEPRDASSWRATRLANSKALRAVFDDGDRQWEAIHTNLDWLERCTRLRREARRGHAVPFVLVRLNDAGDEQIVGEVGVDGYDSASGTGELSIWIVPIPRRGDIGLWALLSVILCAFEMERPMARLVAPAAVTNSHPRALIEALELEYRAHLRGLRYYDGQVVDHDLWSLDNNPETVARLRAKLGELEANQRSAGSGQVAQTSSST</sequence>
<gene>
    <name evidence="1" type="ORF">FOY51_04525</name>
</gene>
<dbReference type="RefSeq" id="WP_149429021.1">
    <property type="nucleotide sequence ID" value="NZ_VLNY01000002.1"/>
</dbReference>
<accession>A0A5A7SI13</accession>
<dbReference type="Pfam" id="PF13420">
    <property type="entry name" value="Acetyltransf_4"/>
    <property type="match status" value="1"/>
</dbReference>
<name>A0A5A7SI13_9NOCA</name>
<dbReference type="InterPro" id="IPR016181">
    <property type="entry name" value="Acyl_CoA_acyltransferase"/>
</dbReference>
<evidence type="ECO:0000313" key="1">
    <source>
        <dbReference type="EMBL" id="KAA0023861.1"/>
    </source>
</evidence>
<evidence type="ECO:0000313" key="2">
    <source>
        <dbReference type="Proteomes" id="UP000322244"/>
    </source>
</evidence>
<organism evidence="1 2">
    <name type="scientific">Antrihabitans cavernicola</name>
    <dbReference type="NCBI Taxonomy" id="2495913"/>
    <lineage>
        <taxon>Bacteria</taxon>
        <taxon>Bacillati</taxon>
        <taxon>Actinomycetota</taxon>
        <taxon>Actinomycetes</taxon>
        <taxon>Mycobacteriales</taxon>
        <taxon>Nocardiaceae</taxon>
        <taxon>Antrihabitans</taxon>
    </lineage>
</organism>
<dbReference type="AlphaFoldDB" id="A0A5A7SI13"/>
<keyword evidence="2" id="KW-1185">Reference proteome</keyword>
<dbReference type="GO" id="GO:0016740">
    <property type="term" value="F:transferase activity"/>
    <property type="evidence" value="ECO:0007669"/>
    <property type="project" value="UniProtKB-KW"/>
</dbReference>